<evidence type="ECO:0000313" key="11">
    <source>
        <dbReference type="Proteomes" id="UP001362311"/>
    </source>
</evidence>
<sequence>MVKLPLKALFCVSCAVIASAGRVYAGGLERGGYNIDLLFNPDRFATEATTIYVMPNRKLNNVKDSSPWDGPVGGGRTDGVKESEAYWVPRIGLKVGITDSLDCLLDYSQPWGAHTNPGRNWAGANDNTETKMNSDGYSGTCSYKFDVSEKAQLRLIGGVFYQAMDGFNEQLVAPIPTNPFGWNGIGRLTLEADGWGWRSGVAYEIPEYSFRASLVYNSEVKLDEITGTLNHKGLPPGAGGNPLAGGSWDVNGSAKLPQSVELKMQSGIAPGWLAFGSLKWTDWNVLQDIPFYYKGVRATSLDLLYRDGWTVSAGIGHKFNDEWSGAVQISWDRGASTTIGNQTDTWTLAGGASYTPNERVELRFGGLIGVLTGGEVSNEIVNPATGRPYLDASYDFDDDIVSALTVSLKVKISVIQGPPRAGFFVILNPSSRRSSTPFSSRPLPASFDRKSEKRRYRPAYRSRQRHFPACSL</sequence>
<dbReference type="RefSeq" id="WP_262077905.1">
    <property type="nucleotide sequence ID" value="NZ_JBBHKQ010000003.1"/>
</dbReference>
<gene>
    <name evidence="10" type="ORF">WIX40_22730</name>
</gene>
<evidence type="ECO:0000313" key="10">
    <source>
        <dbReference type="EMBL" id="MEJ5902901.1"/>
    </source>
</evidence>
<keyword evidence="4" id="KW-0812">Transmembrane</keyword>
<keyword evidence="3" id="KW-1134">Transmembrane beta strand</keyword>
<evidence type="ECO:0000256" key="4">
    <source>
        <dbReference type="ARBA" id="ARBA00022692"/>
    </source>
</evidence>
<dbReference type="AlphaFoldDB" id="A0ABD5K1P2"/>
<dbReference type="PANTHER" id="PTHR35093">
    <property type="entry name" value="OUTER MEMBRANE PROTEIN NMB0088-RELATED"/>
    <property type="match status" value="1"/>
</dbReference>
<evidence type="ECO:0000256" key="3">
    <source>
        <dbReference type="ARBA" id="ARBA00022452"/>
    </source>
</evidence>
<evidence type="ECO:0000256" key="5">
    <source>
        <dbReference type="ARBA" id="ARBA00022729"/>
    </source>
</evidence>
<evidence type="ECO:0000256" key="2">
    <source>
        <dbReference type="ARBA" id="ARBA00008163"/>
    </source>
</evidence>
<feature type="chain" id="PRO_5044821958" evidence="9">
    <location>
        <begin position="26"/>
        <end position="472"/>
    </location>
</feature>
<feature type="compositionally biased region" description="Basic residues" evidence="8">
    <location>
        <begin position="452"/>
        <end position="466"/>
    </location>
</feature>
<dbReference type="EMBL" id="JBBHKQ010000003">
    <property type="protein sequence ID" value="MEJ5902901.1"/>
    <property type="molecule type" value="Genomic_DNA"/>
</dbReference>
<keyword evidence="7" id="KW-0998">Cell outer membrane</keyword>
<dbReference type="GO" id="GO:0009279">
    <property type="term" value="C:cell outer membrane"/>
    <property type="evidence" value="ECO:0007669"/>
    <property type="project" value="UniProtKB-SubCell"/>
</dbReference>
<keyword evidence="6" id="KW-0472">Membrane</keyword>
<proteinExistence type="inferred from homology"/>
<feature type="signal peptide" evidence="9">
    <location>
        <begin position="1"/>
        <end position="25"/>
    </location>
</feature>
<dbReference type="Gene3D" id="2.40.160.60">
    <property type="entry name" value="Outer membrane protein transport protein (OMPP1/FadL/TodX)"/>
    <property type="match status" value="1"/>
</dbReference>
<evidence type="ECO:0000256" key="9">
    <source>
        <dbReference type="SAM" id="SignalP"/>
    </source>
</evidence>
<keyword evidence="5 9" id="KW-0732">Signal</keyword>
<organism evidence="10 11">
    <name type="scientific">Ochrobactrum teleogrylli</name>
    <dbReference type="NCBI Taxonomy" id="2479765"/>
    <lineage>
        <taxon>Bacteria</taxon>
        <taxon>Pseudomonadati</taxon>
        <taxon>Pseudomonadota</taxon>
        <taxon>Alphaproteobacteria</taxon>
        <taxon>Hyphomicrobiales</taxon>
        <taxon>Brucellaceae</taxon>
        <taxon>Brucella/Ochrobactrum group</taxon>
        <taxon>Ochrobactrum</taxon>
    </lineage>
</organism>
<evidence type="ECO:0000256" key="6">
    <source>
        <dbReference type="ARBA" id="ARBA00023136"/>
    </source>
</evidence>
<dbReference type="PANTHER" id="PTHR35093:SF8">
    <property type="entry name" value="OUTER MEMBRANE PROTEIN NMB0088-RELATED"/>
    <property type="match status" value="1"/>
</dbReference>
<comment type="similarity">
    <text evidence="2">Belongs to the OmpP1/FadL family.</text>
</comment>
<dbReference type="SUPFAM" id="SSF56935">
    <property type="entry name" value="Porins"/>
    <property type="match status" value="1"/>
</dbReference>
<name>A0ABD5K1P2_9HYPH</name>
<comment type="subcellular location">
    <subcellularLocation>
        <location evidence="1">Cell outer membrane</location>
        <topology evidence="1">Multi-pass membrane protein</topology>
    </subcellularLocation>
</comment>
<evidence type="ECO:0000256" key="7">
    <source>
        <dbReference type="ARBA" id="ARBA00023237"/>
    </source>
</evidence>
<comment type="caution">
    <text evidence="10">The sequence shown here is derived from an EMBL/GenBank/DDBJ whole genome shotgun (WGS) entry which is preliminary data.</text>
</comment>
<feature type="region of interest" description="Disordered" evidence="8">
    <location>
        <begin position="431"/>
        <end position="472"/>
    </location>
</feature>
<dbReference type="InterPro" id="IPR005017">
    <property type="entry name" value="OMPP1/FadL/TodX"/>
</dbReference>
<evidence type="ECO:0000256" key="1">
    <source>
        <dbReference type="ARBA" id="ARBA00004571"/>
    </source>
</evidence>
<dbReference type="Proteomes" id="UP001362311">
    <property type="component" value="Unassembled WGS sequence"/>
</dbReference>
<accession>A0ABD5K1P2</accession>
<evidence type="ECO:0000256" key="8">
    <source>
        <dbReference type="SAM" id="MobiDB-lite"/>
    </source>
</evidence>
<reference evidence="10 11" key="1">
    <citation type="submission" date="2024-03" db="EMBL/GenBank/DDBJ databases">
        <title>Reference genomes for the five species model microbial community.</title>
        <authorList>
            <person name="Padfield D."/>
        </authorList>
    </citation>
    <scope>NUCLEOTIDE SEQUENCE [LARGE SCALE GENOMIC DNA]</scope>
    <source>
        <strain evidence="10 11">AB1</strain>
    </source>
</reference>
<dbReference type="Pfam" id="PF03349">
    <property type="entry name" value="Toluene_X"/>
    <property type="match status" value="1"/>
</dbReference>
<protein>
    <submittedName>
        <fullName evidence="10">OmpP1/FadL family transporter</fullName>
    </submittedName>
</protein>
<feature type="compositionally biased region" description="Low complexity" evidence="8">
    <location>
        <begin position="431"/>
        <end position="442"/>
    </location>
</feature>